<name>A0A1Y2HSA4_9FUNG</name>
<evidence type="ECO:0000313" key="6">
    <source>
        <dbReference type="EMBL" id="ORZ36681.1"/>
    </source>
</evidence>
<dbReference type="InterPro" id="IPR006059">
    <property type="entry name" value="SBP"/>
</dbReference>
<dbReference type="EMBL" id="MCFL01000016">
    <property type="protein sequence ID" value="ORZ36681.1"/>
    <property type="molecule type" value="Genomic_DNA"/>
</dbReference>
<comment type="caution">
    <text evidence="6">The sequence shown here is derived from an EMBL/GenBank/DDBJ whole genome shotgun (WGS) entry which is preliminary data.</text>
</comment>
<keyword evidence="2" id="KW-0732">Signal</keyword>
<keyword evidence="1" id="KW-1003">Cell membrane</keyword>
<dbReference type="Pfam" id="PF01547">
    <property type="entry name" value="SBP_bac_1"/>
    <property type="match status" value="1"/>
</dbReference>
<evidence type="ECO:0000313" key="7">
    <source>
        <dbReference type="Proteomes" id="UP000193411"/>
    </source>
</evidence>
<keyword evidence="5" id="KW-0449">Lipoprotein</keyword>
<dbReference type="InterPro" id="IPR050490">
    <property type="entry name" value="Bact_solute-bd_prot1"/>
</dbReference>
<organism evidence="6 7">
    <name type="scientific">Catenaria anguillulae PL171</name>
    <dbReference type="NCBI Taxonomy" id="765915"/>
    <lineage>
        <taxon>Eukaryota</taxon>
        <taxon>Fungi</taxon>
        <taxon>Fungi incertae sedis</taxon>
        <taxon>Blastocladiomycota</taxon>
        <taxon>Blastocladiomycetes</taxon>
        <taxon>Blastocladiales</taxon>
        <taxon>Catenariaceae</taxon>
        <taxon>Catenaria</taxon>
    </lineage>
</organism>
<evidence type="ECO:0000256" key="4">
    <source>
        <dbReference type="ARBA" id="ARBA00023139"/>
    </source>
</evidence>
<evidence type="ECO:0000256" key="5">
    <source>
        <dbReference type="ARBA" id="ARBA00023288"/>
    </source>
</evidence>
<dbReference type="Proteomes" id="UP000193411">
    <property type="component" value="Unassembled WGS sequence"/>
</dbReference>
<keyword evidence="3" id="KW-0472">Membrane</keyword>
<dbReference type="OrthoDB" id="2157358at2759"/>
<sequence>MQQDMARQSLTRIICRTAMAAFMVSVWLIPAVATQVNNGTNLGVPPVRVLYLDGHTAQYKAAFQDYVNAWSRTSGIPISIVIPKVTGVLVVDEYMSMLNVMTAQNKSFWDIVYIDVIWPALYTGLLLPLNNFLSPGFLERFDPGFIPAATVDNQIYVLPESTPKVGLYYRADLLAKYNFTSPPKTWTEVEHMIKTIVPAERARGNSVLEGYIGQLRRTRG</sequence>
<proteinExistence type="predicted"/>
<dbReference type="Gene3D" id="3.40.190.10">
    <property type="entry name" value="Periplasmic binding protein-like II"/>
    <property type="match status" value="1"/>
</dbReference>
<gene>
    <name evidence="6" type="ORF">BCR44DRAFT_1069432</name>
</gene>
<dbReference type="PANTHER" id="PTHR43649:SF33">
    <property type="entry name" value="POLYGALACTURONAN_RHAMNOGALACTURONAN-BINDING PROTEIN YTCQ"/>
    <property type="match status" value="1"/>
</dbReference>
<dbReference type="PANTHER" id="PTHR43649">
    <property type="entry name" value="ARABINOSE-BINDING PROTEIN-RELATED"/>
    <property type="match status" value="1"/>
</dbReference>
<keyword evidence="7" id="KW-1185">Reference proteome</keyword>
<accession>A0A1Y2HSA4</accession>
<evidence type="ECO:0000256" key="2">
    <source>
        <dbReference type="ARBA" id="ARBA00022729"/>
    </source>
</evidence>
<keyword evidence="4" id="KW-0564">Palmitate</keyword>
<evidence type="ECO:0000256" key="3">
    <source>
        <dbReference type="ARBA" id="ARBA00023136"/>
    </source>
</evidence>
<evidence type="ECO:0000256" key="1">
    <source>
        <dbReference type="ARBA" id="ARBA00022475"/>
    </source>
</evidence>
<dbReference type="AlphaFoldDB" id="A0A1Y2HSA4"/>
<dbReference type="SUPFAM" id="SSF53850">
    <property type="entry name" value="Periplasmic binding protein-like II"/>
    <property type="match status" value="1"/>
</dbReference>
<protein>
    <recommendedName>
        <fullName evidence="8">Extracellular solute-binding protein</fullName>
    </recommendedName>
</protein>
<evidence type="ECO:0008006" key="8">
    <source>
        <dbReference type="Google" id="ProtNLM"/>
    </source>
</evidence>
<reference evidence="6 7" key="1">
    <citation type="submission" date="2016-07" db="EMBL/GenBank/DDBJ databases">
        <title>Pervasive Adenine N6-methylation of Active Genes in Fungi.</title>
        <authorList>
            <consortium name="DOE Joint Genome Institute"/>
            <person name="Mondo S.J."/>
            <person name="Dannebaum R.O."/>
            <person name="Kuo R.C."/>
            <person name="Labutti K."/>
            <person name="Haridas S."/>
            <person name="Kuo A."/>
            <person name="Salamov A."/>
            <person name="Ahrendt S.R."/>
            <person name="Lipzen A."/>
            <person name="Sullivan W."/>
            <person name="Andreopoulos W.B."/>
            <person name="Clum A."/>
            <person name="Lindquist E."/>
            <person name="Daum C."/>
            <person name="Ramamoorthy G.K."/>
            <person name="Gryganskyi A."/>
            <person name="Culley D."/>
            <person name="Magnuson J.K."/>
            <person name="James T.Y."/>
            <person name="O'Malley M.A."/>
            <person name="Stajich J.E."/>
            <person name="Spatafora J.W."/>
            <person name="Visel A."/>
            <person name="Grigoriev I.V."/>
        </authorList>
    </citation>
    <scope>NUCLEOTIDE SEQUENCE [LARGE SCALE GENOMIC DNA]</scope>
    <source>
        <strain evidence="6 7">PL171</strain>
    </source>
</reference>